<comment type="caution">
    <text evidence="2">The sequence shown here is derived from an EMBL/GenBank/DDBJ whole genome shotgun (WGS) entry which is preliminary data.</text>
</comment>
<evidence type="ECO:0000313" key="3">
    <source>
        <dbReference type="Proteomes" id="UP001489333"/>
    </source>
</evidence>
<reference evidence="2 3" key="1">
    <citation type="submission" date="2024-04" db="EMBL/GenBank/DDBJ databases">
        <title>Novel Shewanella species isolated from Baltic Sea sediments.</title>
        <authorList>
            <person name="Martin-Rodriguez A.J."/>
            <person name="Fernandez-Juarez V."/>
            <person name="Valeriano V.D."/>
            <person name="Mihindukulasooriya I."/>
            <person name="Ceresnova L."/>
            <person name="Joffre E."/>
            <person name="Jensie-Markopoulos S."/>
            <person name="Moore E.R.B."/>
            <person name="Sjoling A."/>
        </authorList>
    </citation>
    <scope>NUCLEOTIDE SEQUENCE [LARGE SCALE GENOMIC DNA]</scope>
    <source>
        <strain evidence="2 3">VAX-SP0-0CM-1</strain>
    </source>
</reference>
<proteinExistence type="predicted"/>
<gene>
    <name evidence="2" type="ORF">AAGS29_18070</name>
</gene>
<protein>
    <submittedName>
        <fullName evidence="2">Uncharacterized protein</fullName>
    </submittedName>
</protein>
<evidence type="ECO:0000256" key="1">
    <source>
        <dbReference type="SAM" id="MobiDB-lite"/>
    </source>
</evidence>
<keyword evidence="3" id="KW-1185">Reference proteome</keyword>
<dbReference type="Proteomes" id="UP001489333">
    <property type="component" value="Unassembled WGS sequence"/>
</dbReference>
<organism evidence="2 3">
    <name type="scientific">Shewanella vaxholmensis</name>
    <dbReference type="NCBI Taxonomy" id="3063535"/>
    <lineage>
        <taxon>Bacteria</taxon>
        <taxon>Pseudomonadati</taxon>
        <taxon>Pseudomonadota</taxon>
        <taxon>Gammaproteobacteria</taxon>
        <taxon>Alteromonadales</taxon>
        <taxon>Shewanellaceae</taxon>
        <taxon>Shewanella</taxon>
    </lineage>
</organism>
<evidence type="ECO:0000313" key="2">
    <source>
        <dbReference type="EMBL" id="MEM6250511.1"/>
    </source>
</evidence>
<dbReference type="Pfam" id="PF17963">
    <property type="entry name" value="Big_9"/>
    <property type="match status" value="1"/>
</dbReference>
<dbReference type="RefSeq" id="WP_311906784.1">
    <property type="nucleotide sequence ID" value="NZ_JAUOEV010000027.1"/>
</dbReference>
<dbReference type="EMBL" id="JBCHKU010000030">
    <property type="protein sequence ID" value="MEM6250511.1"/>
    <property type="molecule type" value="Genomic_DNA"/>
</dbReference>
<name>A0ABU9UW68_9GAMM</name>
<accession>A0ABU9UW68</accession>
<sequence length="787" mass="83879">MLTAGLVGCSGSEDDTSVITPPTPTPSIYAGDTRDAVAQGKPGVINLAHSVKTSDGSALYLNAVSPLGNHANCSDVTLNALNFTVKADQLGACVYQYTVMDASNRVKARAISQVAVVGANSQLLAAGTLTPISRVAELGEQITINLVAPAGMTLSEEVTQLGAGSSSVDSSANSITYTAGTNEGDAGVTRLFYSFTDADSKVSMGTIDVSVSSDTLNTAPLASKFTYVTEADAAANKPNTEVPLGEPITIDLADKVSDVDNDALQLVNVQVFNGMVVSSFPDDMTNLKFEFSASTPGVYYVAYTVSDHKGGYASNLVQIYVSGPWPDIIVQQTGDVFAAPLSLLEAMTADLNFIGIAAEADKPAGNGDKQVPTYDWAAADAVCRARGGSLPTETQMQTLMTQEGNPFLSGDGSANEMASNWPVARYYFTSSFDGTDKNQVKVWDAVNNQLLLVSSGQNGIDTAYLGYLTCIDKTPTDLAIVTPSYILRSVPSDLVAEFTTASGSRFEYTKPLYWSVSMPEVDANGFALDAKTGQPIMESDGSATPIVPEFNNNVSIEESTGIITALADGLVNVSVTDPLGELSDTITLKVIYNLLATDGTDPYFEGLGDGDCTKQSYGENISGFNLTSPYQTFTAFGYQGCNDAPQGRNYIQVDMVRTNHSYNAKGYLVKPVNIYAVNGQRMQIDMWLAILTNSGINYIPGITVYLGTSKIVFHNNTIDWPPISSSNPIYLDGTTPGNNKWVHMRGWLNAPSTGNHEFKVELSNFQQDFRAVRVKFDDIIMIPAPLN</sequence>
<feature type="region of interest" description="Disordered" evidence="1">
    <location>
        <begin position="1"/>
        <end position="26"/>
    </location>
</feature>